<dbReference type="STRING" id="1442368.A0A0D2GTG9"/>
<protein>
    <recommendedName>
        <fullName evidence="3">Xylanolytic transcriptional activator regulatory domain-containing protein</fullName>
    </recommendedName>
</protein>
<dbReference type="InterPro" id="IPR050797">
    <property type="entry name" value="Carb_Metab_Trans_Reg"/>
</dbReference>
<proteinExistence type="predicted"/>
<organism evidence="4 5">
    <name type="scientific">Fonsecaea pedrosoi CBS 271.37</name>
    <dbReference type="NCBI Taxonomy" id="1442368"/>
    <lineage>
        <taxon>Eukaryota</taxon>
        <taxon>Fungi</taxon>
        <taxon>Dikarya</taxon>
        <taxon>Ascomycota</taxon>
        <taxon>Pezizomycotina</taxon>
        <taxon>Eurotiomycetes</taxon>
        <taxon>Chaetothyriomycetidae</taxon>
        <taxon>Chaetothyriales</taxon>
        <taxon>Herpotrichiellaceae</taxon>
        <taxon>Fonsecaea</taxon>
    </lineage>
</organism>
<dbReference type="GeneID" id="25303043"/>
<reference evidence="4 5" key="1">
    <citation type="submission" date="2015-01" db="EMBL/GenBank/DDBJ databases">
        <title>The Genome Sequence of Fonsecaea pedrosoi CBS 271.37.</title>
        <authorList>
            <consortium name="The Broad Institute Genomics Platform"/>
            <person name="Cuomo C."/>
            <person name="de Hoog S."/>
            <person name="Gorbushina A."/>
            <person name="Stielow B."/>
            <person name="Teixiera M."/>
            <person name="Abouelleil A."/>
            <person name="Chapman S.B."/>
            <person name="Priest M."/>
            <person name="Young S.K."/>
            <person name="Wortman J."/>
            <person name="Nusbaum C."/>
            <person name="Birren B."/>
        </authorList>
    </citation>
    <scope>NUCLEOTIDE SEQUENCE [LARGE SCALE GENOMIC DNA]</scope>
    <source>
        <strain evidence="4 5">CBS 271.37</strain>
    </source>
</reference>
<accession>A0A0D2GTG9</accession>
<evidence type="ECO:0000313" key="4">
    <source>
        <dbReference type="EMBL" id="KIW84303.1"/>
    </source>
</evidence>
<dbReference type="InterPro" id="IPR007219">
    <property type="entry name" value="XnlR_reg_dom"/>
</dbReference>
<dbReference type="Proteomes" id="UP000053029">
    <property type="component" value="Unassembled WGS sequence"/>
</dbReference>
<dbReference type="GO" id="GO:0001080">
    <property type="term" value="P:nitrogen catabolite activation of transcription from RNA polymerase II promoter"/>
    <property type="evidence" value="ECO:0007669"/>
    <property type="project" value="TreeGrafter"/>
</dbReference>
<evidence type="ECO:0000313" key="5">
    <source>
        <dbReference type="Proteomes" id="UP000053029"/>
    </source>
</evidence>
<feature type="region of interest" description="Disordered" evidence="2">
    <location>
        <begin position="51"/>
        <end position="89"/>
    </location>
</feature>
<dbReference type="HOGENOM" id="CLU_009827_2_0_1"/>
<evidence type="ECO:0000256" key="2">
    <source>
        <dbReference type="SAM" id="MobiDB-lite"/>
    </source>
</evidence>
<feature type="domain" description="Xylanolytic transcriptional activator regulatory" evidence="3">
    <location>
        <begin position="107"/>
        <end position="335"/>
    </location>
</feature>
<dbReference type="GO" id="GO:0006351">
    <property type="term" value="P:DNA-templated transcription"/>
    <property type="evidence" value="ECO:0007669"/>
    <property type="project" value="InterPro"/>
</dbReference>
<dbReference type="RefSeq" id="XP_013288111.1">
    <property type="nucleotide sequence ID" value="XM_013432657.1"/>
</dbReference>
<dbReference type="CDD" id="cd12148">
    <property type="entry name" value="fungal_TF_MHR"/>
    <property type="match status" value="1"/>
</dbReference>
<dbReference type="GO" id="GO:0003677">
    <property type="term" value="F:DNA binding"/>
    <property type="evidence" value="ECO:0007669"/>
    <property type="project" value="InterPro"/>
</dbReference>
<dbReference type="GO" id="GO:0008270">
    <property type="term" value="F:zinc ion binding"/>
    <property type="evidence" value="ECO:0007669"/>
    <property type="project" value="InterPro"/>
</dbReference>
<dbReference type="PANTHER" id="PTHR31668:SF10">
    <property type="entry name" value="ZN(II)2CYS6 TRANSCRIPTION FACTOR (EUROFUNG)"/>
    <property type="match status" value="1"/>
</dbReference>
<dbReference type="VEuPathDB" id="FungiDB:Z517_03553"/>
<keyword evidence="5" id="KW-1185">Reference proteome</keyword>
<evidence type="ECO:0000256" key="1">
    <source>
        <dbReference type="ARBA" id="ARBA00023242"/>
    </source>
</evidence>
<name>A0A0D2GTG9_9EURO</name>
<dbReference type="AlphaFoldDB" id="A0A0D2GTG9"/>
<dbReference type="PANTHER" id="PTHR31668">
    <property type="entry name" value="GLUCOSE TRANSPORT TRANSCRIPTION REGULATOR RGT1-RELATED-RELATED"/>
    <property type="match status" value="1"/>
</dbReference>
<evidence type="ECO:0000259" key="3">
    <source>
        <dbReference type="Pfam" id="PF04082"/>
    </source>
</evidence>
<keyword evidence="1" id="KW-0539">Nucleus</keyword>
<dbReference type="GO" id="GO:0005634">
    <property type="term" value="C:nucleus"/>
    <property type="evidence" value="ECO:0007669"/>
    <property type="project" value="TreeGrafter"/>
</dbReference>
<dbReference type="EMBL" id="KN846970">
    <property type="protein sequence ID" value="KIW84303.1"/>
    <property type="molecule type" value="Genomic_DNA"/>
</dbReference>
<sequence length="558" mass="63118">MEASDITRRTRMIQQQLGLQPMEGASHILGPVVARDTHSLKQYLFGLDGQPDDDLSCPSQQGNHKSQPIYHVPIPPPRPRPAKGPRNLPKELLSQAKPYLRKLMFAFYDRLHPCYPITDEEFVVSRMRENYLPEGFLVGLLTYSTFYWDTLLGLQTETKPDHFAACQAAFSVNTEDIQKTDLWTILSLCYNLAGRPSKCLIGNISNVARIVGLSQAIGLHHDCSHWNISEIGKRIRWKAWWAVLIQDRWFHLAHGTPPHVAQEHYNVPVPTMDLLLHNKAPSTEQTRAAEVYITLCRLTEVVGDLLPLIYHVRSRADNIAVQQRAKVELRLQQWVEECPDWLNLHALLQRPTTPGFPNLQLSYFAVRMLLCQITWHQSRDGDAGNSLSLLLNCKEAAGEIVEFVQSLQIHELSGFWLPYNAHHLTAATTLLLRCGVQATTPEISTECLSSARTLVDCLQGYKTRYAWDLAESILAQNEDLLSRVDGILARRSVARTPRPPSTTTNEYIEPVDTLNAFNDPMLAEIFPELFAEFADTALYSTLGDPDLNAEFDPSILQE</sequence>
<dbReference type="Pfam" id="PF04082">
    <property type="entry name" value="Fungal_trans"/>
    <property type="match status" value="1"/>
</dbReference>
<feature type="compositionally biased region" description="Polar residues" evidence="2">
    <location>
        <begin position="57"/>
        <end position="66"/>
    </location>
</feature>
<gene>
    <name evidence="4" type="ORF">Z517_03553</name>
</gene>